<dbReference type="CDD" id="cd07067">
    <property type="entry name" value="HP_PGM_like"/>
    <property type="match status" value="1"/>
</dbReference>
<reference evidence="1 2" key="1">
    <citation type="submission" date="2023-07" db="EMBL/GenBank/DDBJ databases">
        <title>Genomic Encyclopedia of Type Strains, Phase IV (KMG-IV): sequencing the most valuable type-strain genomes for metagenomic binning, comparative biology and taxonomic classification.</title>
        <authorList>
            <person name="Goeker M."/>
        </authorList>
    </citation>
    <scope>NUCLEOTIDE SEQUENCE [LARGE SCALE GENOMIC DNA]</scope>
    <source>
        <strain evidence="1 2">DSM 12751</strain>
    </source>
</reference>
<gene>
    <name evidence="1" type="ORF">J2S11_002921</name>
</gene>
<protein>
    <submittedName>
        <fullName evidence="1">2,3-bisphosphoglycerate-dependent phosphoglycerate mutase</fullName>
        <ecNumber evidence="1">5.4.2.11</ecNumber>
    </submittedName>
</protein>
<keyword evidence="2" id="KW-1185">Reference proteome</keyword>
<dbReference type="Pfam" id="PF00300">
    <property type="entry name" value="His_Phos_1"/>
    <property type="match status" value="1"/>
</dbReference>
<dbReference type="GO" id="GO:0004619">
    <property type="term" value="F:phosphoglycerate mutase activity"/>
    <property type="evidence" value="ECO:0007669"/>
    <property type="project" value="UniProtKB-EC"/>
</dbReference>
<dbReference type="InterPro" id="IPR013078">
    <property type="entry name" value="His_Pase_superF_clade-1"/>
</dbReference>
<dbReference type="PANTHER" id="PTHR48100">
    <property type="entry name" value="BROAD-SPECIFICITY PHOSPHATASE YOR283W-RELATED"/>
    <property type="match status" value="1"/>
</dbReference>
<proteinExistence type="predicted"/>
<dbReference type="EC" id="5.4.2.11" evidence="1"/>
<evidence type="ECO:0000313" key="1">
    <source>
        <dbReference type="EMBL" id="MDQ0167004.1"/>
    </source>
</evidence>
<comment type="caution">
    <text evidence="1">The sequence shown here is derived from an EMBL/GenBank/DDBJ whole genome shotgun (WGS) entry which is preliminary data.</text>
</comment>
<dbReference type="SMART" id="SM00855">
    <property type="entry name" value="PGAM"/>
    <property type="match status" value="1"/>
</dbReference>
<accession>A0ABT9W173</accession>
<name>A0ABT9W173_9BACI</name>
<dbReference type="EMBL" id="JAUSTY010000012">
    <property type="protein sequence ID" value="MDQ0167004.1"/>
    <property type="molecule type" value="Genomic_DNA"/>
</dbReference>
<keyword evidence="1" id="KW-0413">Isomerase</keyword>
<dbReference type="Proteomes" id="UP001235840">
    <property type="component" value="Unassembled WGS sequence"/>
</dbReference>
<dbReference type="Gene3D" id="3.40.50.1240">
    <property type="entry name" value="Phosphoglycerate mutase-like"/>
    <property type="match status" value="1"/>
</dbReference>
<dbReference type="PANTHER" id="PTHR48100:SF1">
    <property type="entry name" value="HISTIDINE PHOSPHATASE FAMILY PROTEIN-RELATED"/>
    <property type="match status" value="1"/>
</dbReference>
<dbReference type="InterPro" id="IPR050275">
    <property type="entry name" value="PGM_Phosphatase"/>
</dbReference>
<dbReference type="InterPro" id="IPR029033">
    <property type="entry name" value="His_PPase_superfam"/>
</dbReference>
<sequence length="184" mass="21695">MKRIFVVRHCKAEEQAPSAELTEQGEKQAIELADFFTDRNIDYIVSSPYERAHATIKPLAQHRQLEIQLDDRLTERILTAKDHPDWYDMLRRTFDDLDLHYEGGESSHEATQRILHVLNDILQSNHTNAVIVSHGNLISLLLHYFDPQMGFKEWERMTNPDVFELLFEEKSSEQRPLLQRIWVN</sequence>
<evidence type="ECO:0000313" key="2">
    <source>
        <dbReference type="Proteomes" id="UP001235840"/>
    </source>
</evidence>
<dbReference type="RefSeq" id="WP_307395671.1">
    <property type="nucleotide sequence ID" value="NZ_BAAADK010000030.1"/>
</dbReference>
<organism evidence="1 2">
    <name type="scientific">Caldalkalibacillus horti</name>
    <dbReference type="NCBI Taxonomy" id="77523"/>
    <lineage>
        <taxon>Bacteria</taxon>
        <taxon>Bacillati</taxon>
        <taxon>Bacillota</taxon>
        <taxon>Bacilli</taxon>
        <taxon>Bacillales</taxon>
        <taxon>Bacillaceae</taxon>
        <taxon>Caldalkalibacillus</taxon>
    </lineage>
</organism>
<dbReference type="SUPFAM" id="SSF53254">
    <property type="entry name" value="Phosphoglycerate mutase-like"/>
    <property type="match status" value="1"/>
</dbReference>